<dbReference type="InterPro" id="IPR016101">
    <property type="entry name" value="CO_DH_a-bundle"/>
</dbReference>
<evidence type="ECO:0000256" key="7">
    <source>
        <dbReference type="ARBA" id="ARBA00023014"/>
    </source>
</evidence>
<dbReference type="GO" id="GO:0042542">
    <property type="term" value="P:response to hydrogen peroxide"/>
    <property type="evidence" value="ECO:0007669"/>
    <property type="project" value="TreeGrafter"/>
</dbReference>
<keyword evidence="5 9" id="KW-0560">Oxidoreductase</keyword>
<dbReference type="GO" id="GO:0050418">
    <property type="term" value="F:hydroxylamine reductase activity"/>
    <property type="evidence" value="ECO:0007669"/>
    <property type="project" value="TreeGrafter"/>
</dbReference>
<dbReference type="GO" id="GO:0016151">
    <property type="term" value="F:nickel cation binding"/>
    <property type="evidence" value="ECO:0007669"/>
    <property type="project" value="InterPro"/>
</dbReference>
<evidence type="ECO:0000256" key="3">
    <source>
        <dbReference type="ARBA" id="ARBA00022596"/>
    </source>
</evidence>
<evidence type="ECO:0000256" key="9">
    <source>
        <dbReference type="PIRNR" id="PIRNR005023"/>
    </source>
</evidence>
<dbReference type="GO" id="GO:0043885">
    <property type="term" value="F:anaerobic carbon-monoxide dehydrogenase activity"/>
    <property type="evidence" value="ECO:0007669"/>
    <property type="project" value="UniProtKB-UniRule"/>
</dbReference>
<dbReference type="GO" id="GO:0006091">
    <property type="term" value="P:generation of precursor metabolites and energy"/>
    <property type="evidence" value="ECO:0007669"/>
    <property type="project" value="InterPro"/>
</dbReference>
<evidence type="ECO:0000256" key="6">
    <source>
        <dbReference type="ARBA" id="ARBA00023004"/>
    </source>
</evidence>
<dbReference type="GO" id="GO:0051539">
    <property type="term" value="F:4 iron, 4 sulfur cluster binding"/>
    <property type="evidence" value="ECO:0007669"/>
    <property type="project" value="UniProtKB-UniRule"/>
</dbReference>
<proteinExistence type="predicted"/>
<reference evidence="10 11" key="1">
    <citation type="journal article" date="2017" name="Environ. Sci. Technol.">
        <title>Organohalide Respiration with Chlorinated Ethenes under Low pH Conditions.</title>
        <authorList>
            <person name="Yang Y."/>
            <person name="Capiro N.L."/>
            <person name="Marcet T.F."/>
            <person name="Yan J."/>
            <person name="Pennell K.D."/>
            <person name="Loffler F.E."/>
        </authorList>
    </citation>
    <scope>NUCLEOTIDE SEQUENCE [LARGE SCALE GENOMIC DNA]</scope>
    <source>
        <strain evidence="10 11">ACSDCE</strain>
    </source>
</reference>
<evidence type="ECO:0000256" key="8">
    <source>
        <dbReference type="ARBA" id="ARBA00048733"/>
    </source>
</evidence>
<keyword evidence="6 9" id="KW-0408">Iron</keyword>
<dbReference type="InterPro" id="IPR004137">
    <property type="entry name" value="HCP/CODH"/>
</dbReference>
<evidence type="ECO:0000256" key="4">
    <source>
        <dbReference type="ARBA" id="ARBA00022723"/>
    </source>
</evidence>
<dbReference type="Gene3D" id="1.20.1270.30">
    <property type="match status" value="1"/>
</dbReference>
<comment type="catalytic activity">
    <reaction evidence="8 9">
        <text>CO + 2 oxidized [2Fe-2S]-[ferredoxin] + H2O = 2 reduced [2Fe-2S]-[ferredoxin] + CO2 + 2 H(+)</text>
        <dbReference type="Rhea" id="RHEA:21040"/>
        <dbReference type="Rhea" id="RHEA-COMP:10000"/>
        <dbReference type="Rhea" id="RHEA-COMP:10001"/>
        <dbReference type="ChEBI" id="CHEBI:15377"/>
        <dbReference type="ChEBI" id="CHEBI:15378"/>
        <dbReference type="ChEBI" id="CHEBI:16526"/>
        <dbReference type="ChEBI" id="CHEBI:17245"/>
        <dbReference type="ChEBI" id="CHEBI:33737"/>
        <dbReference type="ChEBI" id="CHEBI:33738"/>
        <dbReference type="EC" id="1.2.7.4"/>
    </reaction>
</comment>
<comment type="cofactor">
    <cofactor evidence="1">
        <name>[4Fe-4S] cluster</name>
        <dbReference type="ChEBI" id="CHEBI:49883"/>
    </cofactor>
</comment>
<evidence type="ECO:0000256" key="1">
    <source>
        <dbReference type="ARBA" id="ARBA00001966"/>
    </source>
</evidence>
<dbReference type="Gene3D" id="3.40.50.2030">
    <property type="match status" value="2"/>
</dbReference>
<dbReference type="PANTHER" id="PTHR30109:SF4">
    <property type="entry name" value="CARBON MONOXIDE DEHYDROGENASE"/>
    <property type="match status" value="1"/>
</dbReference>
<name>A0A6G9VSF3_9BACT</name>
<dbReference type="EC" id="1.2.7.4" evidence="9"/>
<keyword evidence="3" id="KW-0533">Nickel</keyword>
<keyword evidence="4 9" id="KW-0479">Metal-binding</keyword>
<dbReference type="AlphaFoldDB" id="A0A6G9VSF3"/>
<evidence type="ECO:0000313" key="10">
    <source>
        <dbReference type="EMBL" id="QIR75302.1"/>
    </source>
</evidence>
<dbReference type="Proteomes" id="UP000502831">
    <property type="component" value="Chromosome"/>
</dbReference>
<dbReference type="GO" id="GO:0004601">
    <property type="term" value="F:peroxidase activity"/>
    <property type="evidence" value="ECO:0007669"/>
    <property type="project" value="TreeGrafter"/>
</dbReference>
<dbReference type="Pfam" id="PF03063">
    <property type="entry name" value="Prismane"/>
    <property type="match status" value="1"/>
</dbReference>
<dbReference type="PANTHER" id="PTHR30109">
    <property type="entry name" value="HYDROXYLAMINE REDUCTASE"/>
    <property type="match status" value="1"/>
</dbReference>
<sequence>MLETPRIKTVDISAQKMIFKAELDKVETAWDRYDAMQPQCGFGETGLCCRVCWKGPCRIDPLGNGPKKGICGADADTIVARNLLRSLCVGASAHTEHARHIAHTLYALSENEAPAYAIKDEHKLLDVAKRLKIDTEGRSITEIAKEVASVSLEDFARFHGEFRWLNAVINPLRKAKFEALGIMPQNLDSVVVNGLARTHVGSESDPLNLLLAGARVAIADVSTMAMGTELSDILFGTPQPTMTTANLSVLKKDAINIALHGHNPLLCEIVCDVAATMNDEAKRLGASEGINIVGVCCTGNELMMRHGIPLAANYLSQELTIITGAVEAMIVDTQCIMPAVVETANNYHTVVISTLDDNKMAGATHISFHPETAIEGARKIVQLALDAYSRRDPNKVDIPTNTQKAIGGFSYEAIIAALQMVDKENPIKPLIDNIVNGNIQGVVLFGGCNNTRVVHDYNYITMTKELAKRNVLVLATGCAAGALAKFGFMTQQATEDYAGDGLKTVLTAIGQAAGIGGPLPLVLNMGSCVDNTRAVRLANEIANTLGVDLDSLPVCVSAPELMSEKAQIIGTWATVLGLPVHIGIVPQIIGSPFVTSFLTQGIEETLGGKFIVEVDPIEAANKLYTEIQKRRQKLGI</sequence>
<dbReference type="EMBL" id="CP039734">
    <property type="protein sequence ID" value="QIR75302.1"/>
    <property type="molecule type" value="Genomic_DNA"/>
</dbReference>
<evidence type="ECO:0000256" key="2">
    <source>
        <dbReference type="ARBA" id="ARBA00022485"/>
    </source>
</evidence>
<dbReference type="InterPro" id="IPR010047">
    <property type="entry name" value="CODH"/>
</dbReference>
<dbReference type="InterPro" id="IPR011254">
    <property type="entry name" value="Prismane-like_sf"/>
</dbReference>
<accession>A0A6G9VSF3</accession>
<evidence type="ECO:0000313" key="11">
    <source>
        <dbReference type="Proteomes" id="UP000502831"/>
    </source>
</evidence>
<dbReference type="PIRSF" id="PIRSF005023">
    <property type="entry name" value="CODH"/>
    <property type="match status" value="1"/>
</dbReference>
<gene>
    <name evidence="10" type="primary">cooS</name>
    <name evidence="10" type="ORF">FA584_03385</name>
</gene>
<organism evidence="10 11">
    <name type="scientific">Sulfurospirillum diekertiae</name>
    <dbReference type="NCBI Taxonomy" id="1854492"/>
    <lineage>
        <taxon>Bacteria</taxon>
        <taxon>Pseudomonadati</taxon>
        <taxon>Campylobacterota</taxon>
        <taxon>Epsilonproteobacteria</taxon>
        <taxon>Campylobacterales</taxon>
        <taxon>Sulfurospirillaceae</taxon>
        <taxon>Sulfurospirillum</taxon>
    </lineage>
</organism>
<keyword evidence="2 9" id="KW-0004">4Fe-4S</keyword>
<evidence type="ECO:0000256" key="5">
    <source>
        <dbReference type="ARBA" id="ARBA00023002"/>
    </source>
</evidence>
<protein>
    <recommendedName>
        <fullName evidence="9">Carbon monoxide dehydrogenase</fullName>
        <ecNumber evidence="9">1.2.7.4</ecNumber>
    </recommendedName>
</protein>
<dbReference type="NCBIfam" id="TIGR01702">
    <property type="entry name" value="CO_DH_cata"/>
    <property type="match status" value="1"/>
</dbReference>
<dbReference type="SUPFAM" id="SSF56821">
    <property type="entry name" value="Prismane protein-like"/>
    <property type="match status" value="1"/>
</dbReference>
<dbReference type="RefSeq" id="WP_167749370.1">
    <property type="nucleotide sequence ID" value="NZ_CP039734.2"/>
</dbReference>
<dbReference type="InterPro" id="IPR016099">
    <property type="entry name" value="Prismane-like_a/b-sand"/>
</dbReference>
<keyword evidence="7 9" id="KW-0411">Iron-sulfur</keyword>